<keyword evidence="1" id="KW-0732">Signal</keyword>
<dbReference type="AlphaFoldDB" id="A0A7Z0VL75"/>
<gene>
    <name evidence="3" type="ORF">CODIS_20150</name>
</gene>
<accession>A0A7Z0VL75</accession>
<sequence>MFNSNKIPLACMLGLALAVPVGASSAETFSPYVDTEGKISLPQDFRLRMVHLGSWFVPEGDASGFHDVYTEAASATAYRASGKFPDGATLVKELRASDSADYTTGKGVHSASTRIKQWFVMVKDAKGRFTGNPTWGDGWGWALFKTNAPEVNASKDYQADCLSCHLPAKETDLVYIHAYPTLSGAR</sequence>
<dbReference type="Gene3D" id="3.50.70.20">
    <property type="entry name" value="Cytochrome P460"/>
    <property type="match status" value="1"/>
</dbReference>
<evidence type="ECO:0000256" key="1">
    <source>
        <dbReference type="SAM" id="SignalP"/>
    </source>
</evidence>
<comment type="caution">
    <text evidence="3">The sequence shown here is derived from an EMBL/GenBank/DDBJ whole genome shotgun (WGS) entry which is preliminary data.</text>
</comment>
<reference evidence="3 4" key="1">
    <citation type="submission" date="2016-06" db="EMBL/GenBank/DDBJ databases">
        <title>Genome sequence of endosymbiont of Candidatus Endolucinida thiodiazotropha.</title>
        <authorList>
            <person name="Poehlein A."/>
            <person name="Koenig S."/>
            <person name="Heiden S.E."/>
            <person name="Thuermer A."/>
            <person name="Voget S."/>
            <person name="Daniel R."/>
            <person name="Markert S."/>
            <person name="Gros O."/>
            <person name="Schweder T."/>
        </authorList>
    </citation>
    <scope>NUCLEOTIDE SEQUENCE [LARGE SCALE GENOMIC DNA]</scope>
    <source>
        <strain evidence="3 4">COS</strain>
    </source>
</reference>
<protein>
    <recommendedName>
        <fullName evidence="2">Cytochrome P460 domain-containing protein</fullName>
    </recommendedName>
</protein>
<dbReference type="Pfam" id="PF16694">
    <property type="entry name" value="Cytochrome_P460"/>
    <property type="match status" value="1"/>
</dbReference>
<dbReference type="CDD" id="cd20750">
    <property type="entry name" value="cyt_c_I"/>
    <property type="match status" value="1"/>
</dbReference>
<proteinExistence type="predicted"/>
<feature type="signal peptide" evidence="1">
    <location>
        <begin position="1"/>
        <end position="23"/>
    </location>
</feature>
<evidence type="ECO:0000313" key="4">
    <source>
        <dbReference type="Proteomes" id="UP000094769"/>
    </source>
</evidence>
<evidence type="ECO:0000259" key="2">
    <source>
        <dbReference type="Pfam" id="PF16694"/>
    </source>
</evidence>
<dbReference type="InterPro" id="IPR032033">
    <property type="entry name" value="Cytochrome_P460"/>
</dbReference>
<dbReference type="RefSeq" id="WP_069124626.1">
    <property type="nucleotide sequence ID" value="NZ_MARB01000010.1"/>
</dbReference>
<dbReference type="EMBL" id="MARB01000010">
    <property type="protein sequence ID" value="ODJ87600.1"/>
    <property type="molecule type" value="Genomic_DNA"/>
</dbReference>
<feature type="chain" id="PRO_5030750404" description="Cytochrome P460 domain-containing protein" evidence="1">
    <location>
        <begin position="24"/>
        <end position="186"/>
    </location>
</feature>
<feature type="domain" description="Cytochrome P460" evidence="2">
    <location>
        <begin position="59"/>
        <end position="175"/>
    </location>
</feature>
<evidence type="ECO:0000313" key="3">
    <source>
        <dbReference type="EMBL" id="ODJ87600.1"/>
    </source>
</evidence>
<dbReference type="InterPro" id="IPR038142">
    <property type="entry name" value="Cytochrome_P460_sp"/>
</dbReference>
<name>A0A7Z0VL75_9GAMM</name>
<keyword evidence="4" id="KW-1185">Reference proteome</keyword>
<organism evidence="3 4">
    <name type="scientific">Candidatus Thiodiazotropha endolucinida</name>
    <dbReference type="NCBI Taxonomy" id="1655433"/>
    <lineage>
        <taxon>Bacteria</taxon>
        <taxon>Pseudomonadati</taxon>
        <taxon>Pseudomonadota</taxon>
        <taxon>Gammaproteobacteria</taxon>
        <taxon>Chromatiales</taxon>
        <taxon>Sedimenticolaceae</taxon>
        <taxon>Candidatus Thiodiazotropha</taxon>
    </lineage>
</organism>
<dbReference type="Proteomes" id="UP000094769">
    <property type="component" value="Unassembled WGS sequence"/>
</dbReference>